<proteinExistence type="predicted"/>
<dbReference type="GO" id="GO:0045335">
    <property type="term" value="C:phagocytic vesicle"/>
    <property type="evidence" value="ECO:0007669"/>
    <property type="project" value="TreeGrafter"/>
</dbReference>
<dbReference type="GO" id="GO:0006909">
    <property type="term" value="P:phagocytosis"/>
    <property type="evidence" value="ECO:0007669"/>
    <property type="project" value="TreeGrafter"/>
</dbReference>
<dbReference type="AlphaFoldDB" id="A0A8D2JFL9"/>
<dbReference type="GO" id="GO:0032588">
    <property type="term" value="C:trans-Golgi network membrane"/>
    <property type="evidence" value="ECO:0007669"/>
    <property type="project" value="TreeGrafter"/>
</dbReference>
<accession>A0A8D2JFL9</accession>
<keyword evidence="2" id="KW-1185">Reference proteome</keyword>
<protein>
    <submittedName>
        <fullName evidence="1">Uncharacterized protein</fullName>
    </submittedName>
</protein>
<evidence type="ECO:0000313" key="2">
    <source>
        <dbReference type="Proteomes" id="UP000694545"/>
    </source>
</evidence>
<organism evidence="1 2">
    <name type="scientific">Varanus komodoensis</name>
    <name type="common">Komodo dragon</name>
    <dbReference type="NCBI Taxonomy" id="61221"/>
    <lineage>
        <taxon>Eukaryota</taxon>
        <taxon>Metazoa</taxon>
        <taxon>Chordata</taxon>
        <taxon>Craniata</taxon>
        <taxon>Vertebrata</taxon>
        <taxon>Euteleostomi</taxon>
        <taxon>Lepidosauria</taxon>
        <taxon>Squamata</taxon>
        <taxon>Bifurcata</taxon>
        <taxon>Unidentata</taxon>
        <taxon>Episquamata</taxon>
        <taxon>Toxicofera</taxon>
        <taxon>Anguimorpha</taxon>
        <taxon>Paleoanguimorpha</taxon>
        <taxon>Varanoidea</taxon>
        <taxon>Varanidae</taxon>
        <taxon>Varanus</taxon>
    </lineage>
</organism>
<dbReference type="GO" id="GO:0002244">
    <property type="term" value="P:hematopoietic progenitor cell differentiation"/>
    <property type="evidence" value="ECO:0007669"/>
    <property type="project" value="TreeGrafter"/>
</dbReference>
<reference evidence="1" key="2">
    <citation type="submission" date="2025-09" db="UniProtKB">
        <authorList>
            <consortium name="Ensembl"/>
        </authorList>
    </citation>
    <scope>IDENTIFICATION</scope>
</reference>
<evidence type="ECO:0000313" key="1">
    <source>
        <dbReference type="Ensembl" id="ENSVKKP00000008079.1"/>
    </source>
</evidence>
<dbReference type="Ensembl" id="ENSVKKT00000008292.1">
    <property type="protein sequence ID" value="ENSVKKP00000008079.1"/>
    <property type="gene ID" value="ENSVKKG00000005761.1"/>
</dbReference>
<dbReference type="GO" id="GO:0005634">
    <property type="term" value="C:nucleus"/>
    <property type="evidence" value="ECO:0007669"/>
    <property type="project" value="TreeGrafter"/>
</dbReference>
<reference evidence="1" key="1">
    <citation type="submission" date="2025-08" db="UniProtKB">
        <authorList>
            <consortium name="Ensembl"/>
        </authorList>
    </citation>
    <scope>IDENTIFICATION</scope>
</reference>
<dbReference type="GO" id="GO:0005783">
    <property type="term" value="C:endoplasmic reticulum"/>
    <property type="evidence" value="ECO:0007669"/>
    <property type="project" value="TreeGrafter"/>
</dbReference>
<dbReference type="InterPro" id="IPR050874">
    <property type="entry name" value="Diverse_PLD-related"/>
</dbReference>
<dbReference type="PANTHER" id="PTHR10185:SF8">
    <property type="entry name" value="5'-3' EXONUCLEASE PLD4"/>
    <property type="match status" value="1"/>
</dbReference>
<sequence length="98" mass="11266">SQKQKVNDNHTLFIHTLHFLPSSGTSNWAEEYFSITAGVGLIAAQSSTDTQKRNSLIQEQLRSLFERDWNSKYSVNMEELPGQKDCAWQHGFTTLKEY</sequence>
<dbReference type="Proteomes" id="UP000694545">
    <property type="component" value="Unplaced"/>
</dbReference>
<dbReference type="PANTHER" id="PTHR10185">
    <property type="entry name" value="PHOSPHOLIPASE D - RELATED"/>
    <property type="match status" value="1"/>
</dbReference>
<name>A0A8D2JFL9_VARKO</name>